<name>A0ABR1BMF0_NECAM</name>
<evidence type="ECO:0000313" key="3">
    <source>
        <dbReference type="Proteomes" id="UP001303046"/>
    </source>
</evidence>
<dbReference type="EMBL" id="JAVFWL010000001">
    <property type="protein sequence ID" value="KAK6727075.1"/>
    <property type="molecule type" value="Genomic_DNA"/>
</dbReference>
<sequence>MDEEREESFLAVWKRAPTCRKADSDEAAQSQLDPSHPPDKPSRSERCPFVNRPKVKRVGPPALTSASMGTDITPSDYNFLRSWARHLVGHHLRRMSSKRTLGRASIASPWISTREGNPFRRRQDVKRR</sequence>
<proteinExistence type="predicted"/>
<reference evidence="2 3" key="1">
    <citation type="submission" date="2023-08" db="EMBL/GenBank/DDBJ databases">
        <title>A Necator americanus chromosomal reference genome.</title>
        <authorList>
            <person name="Ilik V."/>
            <person name="Petrzelkova K.J."/>
            <person name="Pardy F."/>
            <person name="Fuh T."/>
            <person name="Niatou-Singa F.S."/>
            <person name="Gouil Q."/>
            <person name="Baker L."/>
            <person name="Ritchie M.E."/>
            <person name="Jex A.R."/>
            <person name="Gazzola D."/>
            <person name="Li H."/>
            <person name="Toshio Fujiwara R."/>
            <person name="Zhan B."/>
            <person name="Aroian R.V."/>
            <person name="Pafco B."/>
            <person name="Schwarz E.M."/>
        </authorList>
    </citation>
    <scope>NUCLEOTIDE SEQUENCE [LARGE SCALE GENOMIC DNA]</scope>
    <source>
        <strain evidence="2 3">Aroian</strain>
        <tissue evidence="2">Whole animal</tissue>
    </source>
</reference>
<gene>
    <name evidence="2" type="primary">Necator_chrI.g1148</name>
    <name evidence="2" type="ORF">RB195_005024</name>
</gene>
<evidence type="ECO:0000313" key="2">
    <source>
        <dbReference type="EMBL" id="KAK6727075.1"/>
    </source>
</evidence>
<organism evidence="2 3">
    <name type="scientific">Necator americanus</name>
    <name type="common">Human hookworm</name>
    <dbReference type="NCBI Taxonomy" id="51031"/>
    <lineage>
        <taxon>Eukaryota</taxon>
        <taxon>Metazoa</taxon>
        <taxon>Ecdysozoa</taxon>
        <taxon>Nematoda</taxon>
        <taxon>Chromadorea</taxon>
        <taxon>Rhabditida</taxon>
        <taxon>Rhabditina</taxon>
        <taxon>Rhabditomorpha</taxon>
        <taxon>Strongyloidea</taxon>
        <taxon>Ancylostomatidae</taxon>
        <taxon>Bunostominae</taxon>
        <taxon>Necator</taxon>
    </lineage>
</organism>
<feature type="compositionally biased region" description="Basic and acidic residues" evidence="1">
    <location>
        <begin position="36"/>
        <end position="46"/>
    </location>
</feature>
<comment type="caution">
    <text evidence="2">The sequence shown here is derived from an EMBL/GenBank/DDBJ whole genome shotgun (WGS) entry which is preliminary data.</text>
</comment>
<keyword evidence="3" id="KW-1185">Reference proteome</keyword>
<protein>
    <submittedName>
        <fullName evidence="2">Uncharacterized protein</fullName>
    </submittedName>
</protein>
<accession>A0ABR1BMF0</accession>
<feature type="region of interest" description="Disordered" evidence="1">
    <location>
        <begin position="19"/>
        <end position="71"/>
    </location>
</feature>
<evidence type="ECO:0000256" key="1">
    <source>
        <dbReference type="SAM" id="MobiDB-lite"/>
    </source>
</evidence>
<dbReference type="Proteomes" id="UP001303046">
    <property type="component" value="Unassembled WGS sequence"/>
</dbReference>